<evidence type="ECO:0000313" key="6">
    <source>
        <dbReference type="Proteomes" id="UP000092967"/>
    </source>
</evidence>
<dbReference type="Proteomes" id="UP000092967">
    <property type="component" value="Chromosome"/>
</dbReference>
<proteinExistence type="inferred from homology"/>
<evidence type="ECO:0000256" key="2">
    <source>
        <dbReference type="ARBA" id="ARBA00023002"/>
    </source>
</evidence>
<evidence type="ECO:0000256" key="1">
    <source>
        <dbReference type="ARBA" id="ARBA00007358"/>
    </source>
</evidence>
<dbReference type="AlphaFoldDB" id="A0A1B1Y5B8"/>
<dbReference type="Pfam" id="PF00465">
    <property type="entry name" value="Fe-ADH"/>
    <property type="match status" value="1"/>
</dbReference>
<dbReference type="CDD" id="cd08187">
    <property type="entry name" value="BDH"/>
    <property type="match status" value="1"/>
</dbReference>
<protein>
    <submittedName>
        <fullName evidence="5">Aldehyde reductase</fullName>
    </submittedName>
</protein>
<dbReference type="InterPro" id="IPR056798">
    <property type="entry name" value="ADH_Fe_C"/>
</dbReference>
<feature type="domain" description="Alcohol dehydrogenase iron-type/glycerol dehydrogenase GldA" evidence="3">
    <location>
        <begin position="9"/>
        <end position="175"/>
    </location>
</feature>
<evidence type="ECO:0000313" key="5">
    <source>
        <dbReference type="EMBL" id="ANW95972.1"/>
    </source>
</evidence>
<dbReference type="KEGG" id="wfu:AXE80_06620"/>
<dbReference type="OrthoDB" id="9801156at2"/>
<dbReference type="PROSITE" id="PS00913">
    <property type="entry name" value="ADH_IRON_1"/>
    <property type="match status" value="1"/>
</dbReference>
<comment type="similarity">
    <text evidence="1">Belongs to the iron-containing alcohol dehydrogenase family.</text>
</comment>
<dbReference type="GO" id="GO:1990002">
    <property type="term" value="F:methylglyoxal reductase (NADPH) (acetol producing) activity"/>
    <property type="evidence" value="ECO:0007669"/>
    <property type="project" value="TreeGrafter"/>
</dbReference>
<dbReference type="STRING" id="1790137.AXE80_06620"/>
<evidence type="ECO:0000259" key="4">
    <source>
        <dbReference type="Pfam" id="PF25137"/>
    </source>
</evidence>
<reference evidence="5 6" key="1">
    <citation type="submission" date="2016-02" db="EMBL/GenBank/DDBJ databases">
        <authorList>
            <person name="Wen L."/>
            <person name="He K."/>
            <person name="Yang H."/>
        </authorList>
    </citation>
    <scope>NUCLEOTIDE SEQUENCE [LARGE SCALE GENOMIC DNA]</scope>
    <source>
        <strain evidence="5 6">CZ1127</strain>
    </source>
</reference>
<dbReference type="PANTHER" id="PTHR43633">
    <property type="entry name" value="ALCOHOL DEHYDROGENASE YQHD"/>
    <property type="match status" value="1"/>
</dbReference>
<dbReference type="Pfam" id="PF25137">
    <property type="entry name" value="ADH_Fe_C"/>
    <property type="match status" value="1"/>
</dbReference>
<name>A0A1B1Y5B8_9FLAO</name>
<dbReference type="RefSeq" id="WP_068825617.1">
    <property type="nucleotide sequence ID" value="NZ_CP014224.1"/>
</dbReference>
<dbReference type="InterPro" id="IPR018211">
    <property type="entry name" value="ADH_Fe_CS"/>
</dbReference>
<gene>
    <name evidence="5" type="ORF">AXE80_06620</name>
</gene>
<dbReference type="GO" id="GO:0008106">
    <property type="term" value="F:alcohol dehydrogenase (NADP+) activity"/>
    <property type="evidence" value="ECO:0007669"/>
    <property type="project" value="TreeGrafter"/>
</dbReference>
<dbReference type="Gene3D" id="1.20.1090.10">
    <property type="entry name" value="Dehydroquinate synthase-like - alpha domain"/>
    <property type="match status" value="1"/>
</dbReference>
<dbReference type="SUPFAM" id="SSF56796">
    <property type="entry name" value="Dehydroquinate synthase-like"/>
    <property type="match status" value="1"/>
</dbReference>
<keyword evidence="6" id="KW-1185">Reference proteome</keyword>
<dbReference type="InterPro" id="IPR044731">
    <property type="entry name" value="BDH-like"/>
</dbReference>
<dbReference type="InterPro" id="IPR001670">
    <property type="entry name" value="ADH_Fe/GldA"/>
</dbReference>
<dbReference type="PROSITE" id="PS00060">
    <property type="entry name" value="ADH_IRON_2"/>
    <property type="match status" value="1"/>
</dbReference>
<sequence>MNNFEYMNPTKILFGKNQIENISKEMPNKAKVLLLYGGGSIKKNGIYEKVIAALEGFEVVEFGGIPANPEYAVLMEALTIIKEQNITFLLAVGGGSVIDGTKFLSSAALFKGDTPWDILTQNIRTSKGMPFGTVLTLPATGSEMNSGAVITRAETKEKLGMGGPGLFPQFSVLDPTVIQSIPKRQLANGITDAFTHVLEQYMTYPIDARLQDRIAEGILQTLIEIAPTIIKDPTDYKAASDFMWSCTMALNGLIQKGVPTDWSIHAIGHELTALYGIDHARTLAVILPSHYQYNFEAKKEKLAQYAERVWNITEGTLDQKAKAAIVKTEMFFNELGIDTKLSDYTNDYMGTAQEIVRRFTARGWNGLGEHKNLTPSDVEKIVTMSY</sequence>
<keyword evidence="2" id="KW-0560">Oxidoreductase</keyword>
<organism evidence="5 6">
    <name type="scientific">Wenyingzhuangia fucanilytica</name>
    <dbReference type="NCBI Taxonomy" id="1790137"/>
    <lineage>
        <taxon>Bacteria</taxon>
        <taxon>Pseudomonadati</taxon>
        <taxon>Bacteroidota</taxon>
        <taxon>Flavobacteriia</taxon>
        <taxon>Flavobacteriales</taxon>
        <taxon>Flavobacteriaceae</taxon>
        <taxon>Wenyingzhuangia</taxon>
    </lineage>
</organism>
<evidence type="ECO:0000259" key="3">
    <source>
        <dbReference type="Pfam" id="PF00465"/>
    </source>
</evidence>
<dbReference type="GO" id="GO:1990362">
    <property type="term" value="F:butanol dehydrogenase (NAD+) activity"/>
    <property type="evidence" value="ECO:0007669"/>
    <property type="project" value="InterPro"/>
</dbReference>
<feature type="domain" description="Fe-containing alcohol dehydrogenase-like C-terminal" evidence="4">
    <location>
        <begin position="188"/>
        <end position="346"/>
    </location>
</feature>
<dbReference type="EMBL" id="CP014224">
    <property type="protein sequence ID" value="ANW95972.1"/>
    <property type="molecule type" value="Genomic_DNA"/>
</dbReference>
<dbReference type="PANTHER" id="PTHR43633:SF1">
    <property type="entry name" value="ALCOHOL DEHYDROGENASE YQHD"/>
    <property type="match status" value="1"/>
</dbReference>
<dbReference type="GO" id="GO:0005829">
    <property type="term" value="C:cytosol"/>
    <property type="evidence" value="ECO:0007669"/>
    <property type="project" value="TreeGrafter"/>
</dbReference>
<accession>A0A1B1Y5B8</accession>
<dbReference type="FunFam" id="3.40.50.1970:FF:000003">
    <property type="entry name" value="Alcohol dehydrogenase, iron-containing"/>
    <property type="match status" value="1"/>
</dbReference>
<dbReference type="GO" id="GO:0046872">
    <property type="term" value="F:metal ion binding"/>
    <property type="evidence" value="ECO:0007669"/>
    <property type="project" value="InterPro"/>
</dbReference>
<dbReference type="Gene3D" id="3.40.50.1970">
    <property type="match status" value="1"/>
</dbReference>